<proteinExistence type="inferred from homology"/>
<dbReference type="InterPro" id="IPR002138">
    <property type="entry name" value="Pept_C14_p10"/>
</dbReference>
<evidence type="ECO:0000256" key="6">
    <source>
        <dbReference type="SAM" id="MobiDB-lite"/>
    </source>
</evidence>
<dbReference type="PANTHER" id="PTHR47901">
    <property type="entry name" value="CASPASE RECRUITMENT DOMAIN-CONTAINING PROTEIN 18"/>
    <property type="match status" value="1"/>
</dbReference>
<dbReference type="EnsemblMetazoa" id="Aqu2.1.41171_001">
    <property type="protein sequence ID" value="Aqu2.1.41171_001"/>
    <property type="gene ID" value="Aqu2.1.41171"/>
</dbReference>
<reference evidence="9" key="2">
    <citation type="submission" date="2017-05" db="UniProtKB">
        <authorList>
            <consortium name="EnsemblMetazoa"/>
        </authorList>
    </citation>
    <scope>IDENTIFICATION</scope>
</reference>
<evidence type="ECO:0000256" key="5">
    <source>
        <dbReference type="RuleBase" id="RU003971"/>
    </source>
</evidence>
<dbReference type="eggNOG" id="KOG3573">
    <property type="taxonomic scope" value="Eukaryota"/>
</dbReference>
<dbReference type="PANTHER" id="PTHR47901:SF8">
    <property type="entry name" value="CASPASE-3"/>
    <property type="match status" value="1"/>
</dbReference>
<dbReference type="OrthoDB" id="6044770at2759"/>
<protein>
    <recommendedName>
        <fullName evidence="11">Caspase family p20 domain-containing protein</fullName>
    </recommendedName>
</protein>
<gene>
    <name evidence="9" type="primary">109591438</name>
</gene>
<dbReference type="InterPro" id="IPR029030">
    <property type="entry name" value="Caspase-like_dom_sf"/>
</dbReference>
<dbReference type="InterPro" id="IPR015917">
    <property type="entry name" value="Pept_C14A"/>
</dbReference>
<organism evidence="9">
    <name type="scientific">Amphimedon queenslandica</name>
    <name type="common">Sponge</name>
    <dbReference type="NCBI Taxonomy" id="400682"/>
    <lineage>
        <taxon>Eukaryota</taxon>
        <taxon>Metazoa</taxon>
        <taxon>Porifera</taxon>
        <taxon>Demospongiae</taxon>
        <taxon>Heteroscleromorpha</taxon>
        <taxon>Haplosclerida</taxon>
        <taxon>Niphatidae</taxon>
        <taxon>Amphimedon</taxon>
    </lineage>
</organism>
<dbReference type="PROSITE" id="PS50208">
    <property type="entry name" value="CASPASE_P20"/>
    <property type="match status" value="1"/>
</dbReference>
<evidence type="ECO:0000256" key="2">
    <source>
        <dbReference type="ARBA" id="ARBA00022670"/>
    </source>
</evidence>
<sequence>MGNELSASSIYKKGKGYCLIINNRKFAKLLSRGEENETSSHEKIKNAFLDRGFRVKILTDCTASEMIEGIQKLQNSKNYSSLFIFFLSHGYEGGVYGTNGVCLSFEEIQNQLTTANCPSFTDKPKILIFPTCSMGECPSLRAKEDDFLLVFGTQSHSPAYRDEELGSGYIEKLLEVIEERGDGEHMEAILEEVQRKMRNNGDTVSLGPNYQSSLKDKLYLKAKRRWSSSKLVTGSDRKSHQTNGIQEVGKREEQVIPELSVSPSHCKIVPGLLVASTSSICTPQSLERSPHSSLESGSLEGINIKVKSSESQESLTELLEQVPNEVLNDEEFFSDEERVDREELSPTLLWDDTEVDKEGKEEERVEEREEEQETVTHTPEREEREASIHTPSIVCVVTVEGWVNVNTNINEPATIQEEEDENGFIMASLIPIREREVEDGWVEFY</sequence>
<keyword evidence="3" id="KW-0053">Apoptosis</keyword>
<feature type="domain" description="Caspase family p10" evidence="7">
    <location>
        <begin position="144"/>
        <end position="222"/>
    </location>
</feature>
<dbReference type="PROSITE" id="PS50207">
    <property type="entry name" value="CASPASE_P10"/>
    <property type="match status" value="1"/>
</dbReference>
<evidence type="ECO:0000313" key="10">
    <source>
        <dbReference type="Proteomes" id="UP000007879"/>
    </source>
</evidence>
<reference evidence="10" key="1">
    <citation type="journal article" date="2010" name="Nature">
        <title>The Amphimedon queenslandica genome and the evolution of animal complexity.</title>
        <authorList>
            <person name="Srivastava M."/>
            <person name="Simakov O."/>
            <person name="Chapman J."/>
            <person name="Fahey B."/>
            <person name="Gauthier M.E."/>
            <person name="Mitros T."/>
            <person name="Richards G.S."/>
            <person name="Conaco C."/>
            <person name="Dacre M."/>
            <person name="Hellsten U."/>
            <person name="Larroux C."/>
            <person name="Putnam N.H."/>
            <person name="Stanke M."/>
            <person name="Adamska M."/>
            <person name="Darling A."/>
            <person name="Degnan S.M."/>
            <person name="Oakley T.H."/>
            <person name="Plachetzki D.C."/>
            <person name="Zhai Y."/>
            <person name="Adamski M."/>
            <person name="Calcino A."/>
            <person name="Cummins S.F."/>
            <person name="Goodstein D.M."/>
            <person name="Harris C."/>
            <person name="Jackson D.J."/>
            <person name="Leys S.P."/>
            <person name="Shu S."/>
            <person name="Woodcroft B.J."/>
            <person name="Vervoort M."/>
            <person name="Kosik K.S."/>
            <person name="Manning G."/>
            <person name="Degnan B.M."/>
            <person name="Rokhsar D.S."/>
        </authorList>
    </citation>
    <scope>NUCLEOTIDE SEQUENCE [LARGE SCALE GENOMIC DNA]</scope>
</reference>
<feature type="compositionally biased region" description="Basic and acidic residues" evidence="6">
    <location>
        <begin position="356"/>
        <end position="367"/>
    </location>
</feature>
<keyword evidence="4" id="KW-0378">Hydrolase</keyword>
<name>A0A1X7VLA9_AMPQE</name>
<dbReference type="SUPFAM" id="SSF52129">
    <property type="entry name" value="Caspase-like"/>
    <property type="match status" value="1"/>
</dbReference>
<dbReference type="EnsemblMetazoa" id="XM_020007172.1">
    <property type="protein sequence ID" value="XP_019862731.1"/>
    <property type="gene ID" value="LOC109591438"/>
</dbReference>
<dbReference type="GO" id="GO:0004197">
    <property type="term" value="F:cysteine-type endopeptidase activity"/>
    <property type="evidence" value="ECO:0007669"/>
    <property type="project" value="InterPro"/>
</dbReference>
<feature type="region of interest" description="Disordered" evidence="6">
    <location>
        <begin position="351"/>
        <end position="387"/>
    </location>
</feature>
<keyword evidence="2" id="KW-0645">Protease</keyword>
<feature type="domain" description="Caspase family p20" evidence="8">
    <location>
        <begin position="14"/>
        <end position="136"/>
    </location>
</feature>
<dbReference type="Proteomes" id="UP000007879">
    <property type="component" value="Unassembled WGS sequence"/>
</dbReference>
<dbReference type="InParanoid" id="A0A1X7VLA9"/>
<dbReference type="AlphaFoldDB" id="A0A1X7VLA9"/>
<dbReference type="GO" id="GO:0006508">
    <property type="term" value="P:proteolysis"/>
    <property type="evidence" value="ECO:0007669"/>
    <property type="project" value="UniProtKB-KW"/>
</dbReference>
<evidence type="ECO:0000259" key="7">
    <source>
        <dbReference type="PROSITE" id="PS50207"/>
    </source>
</evidence>
<evidence type="ECO:0008006" key="11">
    <source>
        <dbReference type="Google" id="ProtNLM"/>
    </source>
</evidence>
<feature type="compositionally biased region" description="Basic and acidic residues" evidence="6">
    <location>
        <begin position="378"/>
        <end position="387"/>
    </location>
</feature>
<dbReference type="InterPro" id="IPR011600">
    <property type="entry name" value="Pept_C14_caspase"/>
</dbReference>
<dbReference type="KEGG" id="aqu:109591438"/>
<evidence type="ECO:0000313" key="9">
    <source>
        <dbReference type="EnsemblMetazoa" id="Aqu2.1.41171_001"/>
    </source>
</evidence>
<dbReference type="SMART" id="SM00115">
    <property type="entry name" value="CASc"/>
    <property type="match status" value="1"/>
</dbReference>
<accession>A0A1X7VLA9</accession>
<evidence type="ECO:0000259" key="8">
    <source>
        <dbReference type="PROSITE" id="PS50208"/>
    </source>
</evidence>
<comment type="similarity">
    <text evidence="1 5">Belongs to the peptidase C14A family.</text>
</comment>
<dbReference type="Pfam" id="PF00656">
    <property type="entry name" value="Peptidase_C14"/>
    <property type="match status" value="1"/>
</dbReference>
<dbReference type="GO" id="GO:0006915">
    <property type="term" value="P:apoptotic process"/>
    <property type="evidence" value="ECO:0007669"/>
    <property type="project" value="UniProtKB-KW"/>
</dbReference>
<dbReference type="InterPro" id="IPR001309">
    <property type="entry name" value="Pept_C14_p20"/>
</dbReference>
<keyword evidence="10" id="KW-1185">Reference proteome</keyword>
<dbReference type="InterPro" id="IPR002398">
    <property type="entry name" value="Pept_C14"/>
</dbReference>
<evidence type="ECO:0000256" key="4">
    <source>
        <dbReference type="ARBA" id="ARBA00022801"/>
    </source>
</evidence>
<evidence type="ECO:0000256" key="1">
    <source>
        <dbReference type="ARBA" id="ARBA00010134"/>
    </source>
</evidence>
<evidence type="ECO:0000256" key="3">
    <source>
        <dbReference type="ARBA" id="ARBA00022703"/>
    </source>
</evidence>
<dbReference type="PRINTS" id="PR00376">
    <property type="entry name" value="IL1BCENZYME"/>
</dbReference>
<dbReference type="STRING" id="400682.A0A1X7VLA9"/>
<dbReference type="Gene3D" id="3.40.50.1460">
    <property type="match status" value="1"/>
</dbReference>